<feature type="modified residue" description="4-aspartylphosphate" evidence="1">
    <location>
        <position position="62"/>
    </location>
</feature>
<dbReference type="InterPro" id="IPR052048">
    <property type="entry name" value="ST_Response_Regulator"/>
</dbReference>
<dbReference type="PROSITE" id="PS50110">
    <property type="entry name" value="RESPONSE_REGULATORY"/>
    <property type="match status" value="1"/>
</dbReference>
<evidence type="ECO:0000256" key="2">
    <source>
        <dbReference type="PROSITE-ProRule" id="PRU00339"/>
    </source>
</evidence>
<dbReference type="EMBL" id="CP026604">
    <property type="protein sequence ID" value="AWB68202.1"/>
    <property type="molecule type" value="Genomic_DNA"/>
</dbReference>
<sequence>MILQSKFYAKKKVLVVDDCEPIRSAVKGMLQKIGFVNIQSAINGPQALQKAQEVRWDFILVDFNLGDGKDGYQLFEELKFKNYLAPHCCFFIISAENRRPHVHGLVELQPDDFLLKPFTYQGIEKRFARALAKKRTLTRVYEAIGEKDLQKAISACNDIIKNDPKNSMVALRAKAELLIQANEFPKALKIYESVLEKRTTTWALLGRAICKVKLEDYFEAEAQLFELLERPDTQLEAYDWLGRMNIYRKDTVTAFEMFIEAGKVSPRNINRQRAIANLAIANGETDEAVRAYGRILANSRYSVFDTPENYLNFARCLLDLCSDANKLDVAKQISKCTELMQDIDKRFYIDTVQSQEHVLRARIDVLRGNMENARKLLEESEKHDSPYDSVDDRLDKAKAYFATGNLSRSDEIMESLSDVADKDDIVSATLQVLIDKEKEGHEELRERIRVLNSEGLKMYQEGQYPQAVEQFVEAYSYMPSNASLALNLVQSITKVGTFLTQGHSPKEMKSMCNNCVSIIEQSDLSENNMRRYHSLKPELMQLLSAKEVA</sequence>
<evidence type="ECO:0000313" key="5">
    <source>
        <dbReference type="Proteomes" id="UP000244441"/>
    </source>
</evidence>
<dbReference type="Pfam" id="PF00072">
    <property type="entry name" value="Response_reg"/>
    <property type="match status" value="1"/>
</dbReference>
<name>A0A2S0VVK2_9ALTE</name>
<keyword evidence="2" id="KW-0802">TPR repeat</keyword>
<dbReference type="SUPFAM" id="SSF52172">
    <property type="entry name" value="CheY-like"/>
    <property type="match status" value="1"/>
</dbReference>
<dbReference type="OrthoDB" id="7298659at2"/>
<dbReference type="Gene3D" id="3.40.50.2300">
    <property type="match status" value="1"/>
</dbReference>
<accession>A0A2S0VVK2</accession>
<dbReference type="GO" id="GO:0000160">
    <property type="term" value="P:phosphorelay signal transduction system"/>
    <property type="evidence" value="ECO:0007669"/>
    <property type="project" value="InterPro"/>
</dbReference>
<dbReference type="SUPFAM" id="SSF48452">
    <property type="entry name" value="TPR-like"/>
    <property type="match status" value="2"/>
</dbReference>
<dbReference type="InterPro" id="IPR011990">
    <property type="entry name" value="TPR-like_helical_dom_sf"/>
</dbReference>
<dbReference type="CDD" id="cd17589">
    <property type="entry name" value="REC_TPR"/>
    <property type="match status" value="1"/>
</dbReference>
<dbReference type="PANTHER" id="PTHR43228">
    <property type="entry name" value="TWO-COMPONENT RESPONSE REGULATOR"/>
    <property type="match status" value="1"/>
</dbReference>
<dbReference type="RefSeq" id="WP_108604266.1">
    <property type="nucleotide sequence ID" value="NZ_CP026604.1"/>
</dbReference>
<dbReference type="InterPro" id="IPR011006">
    <property type="entry name" value="CheY-like_superfamily"/>
</dbReference>
<feature type="domain" description="Response regulatory" evidence="3">
    <location>
        <begin position="12"/>
        <end position="131"/>
    </location>
</feature>
<keyword evidence="1" id="KW-0597">Phosphoprotein</keyword>
<gene>
    <name evidence="4" type="ORF">C2869_18075</name>
</gene>
<dbReference type="InterPro" id="IPR019734">
    <property type="entry name" value="TPR_rpt"/>
</dbReference>
<evidence type="ECO:0000256" key="1">
    <source>
        <dbReference type="PROSITE-ProRule" id="PRU00169"/>
    </source>
</evidence>
<keyword evidence="5" id="KW-1185">Reference proteome</keyword>
<dbReference type="PROSITE" id="PS50005">
    <property type="entry name" value="TPR"/>
    <property type="match status" value="1"/>
</dbReference>
<dbReference type="Gene3D" id="1.25.40.10">
    <property type="entry name" value="Tetratricopeptide repeat domain"/>
    <property type="match status" value="2"/>
</dbReference>
<evidence type="ECO:0000259" key="3">
    <source>
        <dbReference type="PROSITE" id="PS50110"/>
    </source>
</evidence>
<proteinExistence type="predicted"/>
<dbReference type="InterPro" id="IPR001789">
    <property type="entry name" value="Sig_transdc_resp-reg_receiver"/>
</dbReference>
<dbReference type="Proteomes" id="UP000244441">
    <property type="component" value="Chromosome"/>
</dbReference>
<dbReference type="KEGG" id="cate:C2869_18075"/>
<reference evidence="4 5" key="1">
    <citation type="submission" date="2018-01" db="EMBL/GenBank/DDBJ databases">
        <title>Genome sequence of a Cantenovulum-like bacteria.</title>
        <authorList>
            <person name="Tan W.R."/>
            <person name="Lau N.-S."/>
            <person name="Go F."/>
            <person name="Amirul A.-A.A."/>
        </authorList>
    </citation>
    <scope>NUCLEOTIDE SEQUENCE [LARGE SCALE GENOMIC DNA]</scope>
    <source>
        <strain evidence="4 5">CCB-QB4</strain>
    </source>
</reference>
<feature type="repeat" description="TPR" evidence="2">
    <location>
        <begin position="448"/>
        <end position="481"/>
    </location>
</feature>
<dbReference type="AlphaFoldDB" id="A0A2S0VVK2"/>
<evidence type="ECO:0000313" key="4">
    <source>
        <dbReference type="EMBL" id="AWB68202.1"/>
    </source>
</evidence>
<dbReference type="PANTHER" id="PTHR43228:SF1">
    <property type="entry name" value="TWO-COMPONENT RESPONSE REGULATOR ARR22"/>
    <property type="match status" value="1"/>
</dbReference>
<protein>
    <recommendedName>
        <fullName evidence="3">Response regulatory domain-containing protein</fullName>
    </recommendedName>
</protein>
<organism evidence="4 5">
    <name type="scientific">Saccharobesus litoralis</name>
    <dbReference type="NCBI Taxonomy" id="2172099"/>
    <lineage>
        <taxon>Bacteria</taxon>
        <taxon>Pseudomonadati</taxon>
        <taxon>Pseudomonadota</taxon>
        <taxon>Gammaproteobacteria</taxon>
        <taxon>Alteromonadales</taxon>
        <taxon>Alteromonadaceae</taxon>
        <taxon>Saccharobesus</taxon>
    </lineage>
</organism>
<dbReference type="Pfam" id="PF14559">
    <property type="entry name" value="TPR_19"/>
    <property type="match status" value="1"/>
</dbReference>
<dbReference type="SMART" id="SM00448">
    <property type="entry name" value="REC"/>
    <property type="match status" value="1"/>
</dbReference>